<dbReference type="PANTHER" id="PTHR44858">
    <property type="entry name" value="TETRATRICOPEPTIDE REPEAT PROTEIN 6"/>
    <property type="match status" value="1"/>
</dbReference>
<feature type="repeat" description="TPR" evidence="3">
    <location>
        <begin position="759"/>
        <end position="792"/>
    </location>
</feature>
<evidence type="ECO:0000313" key="4">
    <source>
        <dbReference type="EMBL" id="NEA14153.1"/>
    </source>
</evidence>
<dbReference type="Pfam" id="PF13414">
    <property type="entry name" value="TPR_11"/>
    <property type="match status" value="1"/>
</dbReference>
<dbReference type="Pfam" id="PF13432">
    <property type="entry name" value="TPR_16"/>
    <property type="match status" value="1"/>
</dbReference>
<evidence type="ECO:0000256" key="1">
    <source>
        <dbReference type="ARBA" id="ARBA00022737"/>
    </source>
</evidence>
<feature type="repeat" description="TPR" evidence="3">
    <location>
        <begin position="793"/>
        <end position="826"/>
    </location>
</feature>
<sequence>MAEQSRLSRQEIIRRRQRDGFVGRRREMARFMESCRQAPESDAFEFFFHVHGNAGVGKSTLARQWETMAREHAAAVTTFVDDDIHDAVEAMEAISIQLARQGCVLKRFDKLLMTYRQRRHQADAALDDLGPEAEADIGGAVGSQTASVSSRVATLIGLAGLGMLPGVGALTAVIDPQQVAQGADRVRAQLSARLGSHADVHLVMKPVEALTPVFLEEIGDIAQRRPRLVLFFDVYERTGAVLDSWLHDIVFSEDFGTLPVNVQIVLSGQGRLNAGVWGNWLGQVSEVLLEEFTEEESRALVAAKGITDSQVVDVVLGLSGGLPLLVDMLSSIGPAAQKTLGDPSDTAVERFLRWESDPRRREAALRCAFPLQLNEDIYRAAVSEASADDYPWLRGLAFLSSHAGRCRYHRTVRSSMLRLQRGLSPIGWMEQHTRLADSFGRWRGSAESTLACESDLYWRDAVWREHRLNESYHRLCAMPRTVVAEVLGQIVHAADQGVATLHRWAQMLTQAGHDSEDDGLLAWGRRLEAAGAQSDGALVALSILVSAPELGAPSRALAHAVRGRYYRVAGLYEQALVEFETAQVLAPSLVRGLYGRGRTYQSMGRYDDALTDLNHAIGLSPGLSGAVATRGETYRRMGRFVDALADFTKAMDEDPQAWIVGSRGLTYRQMGRYPEALADFTRAVNADPQHDRLVASRGLTYLLMGRWNDALNDLTRAITINPDNSWAVNCRGLVHQLTDRRDEALTDHTRAIALRSDYGTALVCRSSMYQLMGRYDEALADLHQAIATDPQYETAFTERGRVYQRMGRHEEALADFAQAIAINPDEATPHYLRSIVLRQLGREEDGAHRHRVIRALTEEAAREGRDSPKAHAKLFLVFCARAEWESATSQLNTALNDAPYPLLLAKVTLVELEHLQHVLPAVAERITPFQEQLRHMLTQRMPGS</sequence>
<dbReference type="InterPro" id="IPR011990">
    <property type="entry name" value="TPR-like_helical_dom_sf"/>
</dbReference>
<dbReference type="RefSeq" id="WP_164342089.1">
    <property type="nucleotide sequence ID" value="NZ_JAAGLQ010000022.1"/>
</dbReference>
<keyword evidence="2 3" id="KW-0802">TPR repeat</keyword>
<name>A0A6N9TWA8_STRHA</name>
<dbReference type="PROSITE" id="PS50293">
    <property type="entry name" value="TPR_REGION"/>
    <property type="match status" value="1"/>
</dbReference>
<dbReference type="AlphaFoldDB" id="A0A6N9TWA8"/>
<organism evidence="4 5">
    <name type="scientific">Streptomyces halstedii</name>
    <dbReference type="NCBI Taxonomy" id="1944"/>
    <lineage>
        <taxon>Bacteria</taxon>
        <taxon>Bacillati</taxon>
        <taxon>Actinomycetota</taxon>
        <taxon>Actinomycetes</taxon>
        <taxon>Kitasatosporales</taxon>
        <taxon>Streptomycetaceae</taxon>
        <taxon>Streptomyces</taxon>
    </lineage>
</organism>
<dbReference type="InterPro" id="IPR027417">
    <property type="entry name" value="P-loop_NTPase"/>
</dbReference>
<dbReference type="Gene3D" id="3.40.50.300">
    <property type="entry name" value="P-loop containing nucleotide triphosphate hydrolases"/>
    <property type="match status" value="1"/>
</dbReference>
<evidence type="ECO:0000256" key="3">
    <source>
        <dbReference type="PROSITE-ProRule" id="PRU00339"/>
    </source>
</evidence>
<gene>
    <name evidence="4" type="ORF">G3I29_01060</name>
</gene>
<keyword evidence="1" id="KW-0677">Repeat</keyword>
<dbReference type="SUPFAM" id="SSF48452">
    <property type="entry name" value="TPR-like"/>
    <property type="match status" value="2"/>
</dbReference>
<evidence type="ECO:0000256" key="2">
    <source>
        <dbReference type="ARBA" id="ARBA00022803"/>
    </source>
</evidence>
<dbReference type="Proteomes" id="UP000471293">
    <property type="component" value="Unassembled WGS sequence"/>
</dbReference>
<proteinExistence type="predicted"/>
<feature type="repeat" description="TPR" evidence="3">
    <location>
        <begin position="657"/>
        <end position="690"/>
    </location>
</feature>
<dbReference type="PANTHER" id="PTHR44858:SF1">
    <property type="entry name" value="UDP-N-ACETYLGLUCOSAMINE--PEPTIDE N-ACETYLGLUCOSAMINYLTRANSFERASE SPINDLY-RELATED"/>
    <property type="match status" value="1"/>
</dbReference>
<dbReference type="SMART" id="SM00028">
    <property type="entry name" value="TPR"/>
    <property type="match status" value="8"/>
</dbReference>
<dbReference type="Pfam" id="PF13181">
    <property type="entry name" value="TPR_8"/>
    <property type="match status" value="1"/>
</dbReference>
<comment type="caution">
    <text evidence="4">The sequence shown here is derived from an EMBL/GenBank/DDBJ whole genome shotgun (WGS) entry which is preliminary data.</text>
</comment>
<dbReference type="Gene3D" id="1.25.40.10">
    <property type="entry name" value="Tetratricopeptide repeat domain"/>
    <property type="match status" value="3"/>
</dbReference>
<evidence type="ECO:0000313" key="5">
    <source>
        <dbReference type="Proteomes" id="UP000471293"/>
    </source>
</evidence>
<dbReference type="PROSITE" id="PS50005">
    <property type="entry name" value="TPR"/>
    <property type="match status" value="5"/>
</dbReference>
<dbReference type="InterPro" id="IPR019734">
    <property type="entry name" value="TPR_rpt"/>
</dbReference>
<feature type="repeat" description="TPR" evidence="3">
    <location>
        <begin position="691"/>
        <end position="724"/>
    </location>
</feature>
<accession>A0A6N9TWA8</accession>
<reference evidence="4 5" key="1">
    <citation type="submission" date="2020-01" db="EMBL/GenBank/DDBJ databases">
        <title>Insect and environment-associated Actinomycetes.</title>
        <authorList>
            <person name="Currrie C."/>
            <person name="Chevrette M."/>
            <person name="Carlson C."/>
            <person name="Stubbendieck R."/>
            <person name="Wendt-Pienkowski E."/>
        </authorList>
    </citation>
    <scope>NUCLEOTIDE SEQUENCE [LARGE SCALE GENOMIC DNA]</scope>
    <source>
        <strain evidence="4 5">SID11342</strain>
    </source>
</reference>
<dbReference type="EMBL" id="JAAGLQ010000022">
    <property type="protein sequence ID" value="NEA14153.1"/>
    <property type="molecule type" value="Genomic_DNA"/>
</dbReference>
<dbReference type="InterPro" id="IPR050498">
    <property type="entry name" value="Ycf3"/>
</dbReference>
<feature type="repeat" description="TPR" evidence="3">
    <location>
        <begin position="590"/>
        <end position="623"/>
    </location>
</feature>
<protein>
    <submittedName>
        <fullName evidence="4">Tetratricopeptide repeat protein</fullName>
    </submittedName>
</protein>